<protein>
    <submittedName>
        <fullName evidence="1">RNA-directed DNA polymerase, eukaryota, reverse transcriptase zinc-binding domain protein</fullName>
    </submittedName>
</protein>
<dbReference type="InterPro" id="IPR052343">
    <property type="entry name" value="Retrotransposon-Effector_Assoc"/>
</dbReference>
<proteinExistence type="predicted"/>
<accession>A0A699IK14</accession>
<comment type="caution">
    <text evidence="1">The sequence shown here is derived from an EMBL/GenBank/DDBJ whole genome shotgun (WGS) entry which is preliminary data.</text>
</comment>
<dbReference type="InterPro" id="IPR036691">
    <property type="entry name" value="Endo/exonu/phosph_ase_sf"/>
</dbReference>
<dbReference type="Gene3D" id="3.60.10.10">
    <property type="entry name" value="Endonuclease/exonuclease/phosphatase"/>
    <property type="match status" value="1"/>
</dbReference>
<feature type="non-terminal residue" evidence="1">
    <location>
        <position position="537"/>
    </location>
</feature>
<keyword evidence="1" id="KW-0808">Transferase</keyword>
<dbReference type="GO" id="GO:0003964">
    <property type="term" value="F:RNA-directed DNA polymerase activity"/>
    <property type="evidence" value="ECO:0007669"/>
    <property type="project" value="UniProtKB-KW"/>
</dbReference>
<organism evidence="1">
    <name type="scientific">Tanacetum cinerariifolium</name>
    <name type="common">Dalmatian daisy</name>
    <name type="synonym">Chrysanthemum cinerariifolium</name>
    <dbReference type="NCBI Taxonomy" id="118510"/>
    <lineage>
        <taxon>Eukaryota</taxon>
        <taxon>Viridiplantae</taxon>
        <taxon>Streptophyta</taxon>
        <taxon>Embryophyta</taxon>
        <taxon>Tracheophyta</taxon>
        <taxon>Spermatophyta</taxon>
        <taxon>Magnoliopsida</taxon>
        <taxon>eudicotyledons</taxon>
        <taxon>Gunneridae</taxon>
        <taxon>Pentapetalae</taxon>
        <taxon>asterids</taxon>
        <taxon>campanulids</taxon>
        <taxon>Asterales</taxon>
        <taxon>Asteraceae</taxon>
        <taxon>Asteroideae</taxon>
        <taxon>Anthemideae</taxon>
        <taxon>Anthemidinae</taxon>
        <taxon>Tanacetum</taxon>
    </lineage>
</organism>
<dbReference type="SUPFAM" id="SSF56219">
    <property type="entry name" value="DNase I-like"/>
    <property type="match status" value="1"/>
</dbReference>
<dbReference type="AlphaFoldDB" id="A0A699IK14"/>
<reference evidence="1" key="1">
    <citation type="journal article" date="2019" name="Sci. Rep.">
        <title>Draft genome of Tanacetum cinerariifolium, the natural source of mosquito coil.</title>
        <authorList>
            <person name="Yamashiro T."/>
            <person name="Shiraishi A."/>
            <person name="Satake H."/>
            <person name="Nakayama K."/>
        </authorList>
    </citation>
    <scope>NUCLEOTIDE SEQUENCE</scope>
</reference>
<dbReference type="PANTHER" id="PTHR46890:SF50">
    <property type="entry name" value="RNA-DIRECTED DNA POLYMERASE, EUKARYOTA, REVERSE TRANSCRIPTASE ZINC-BINDING DOMAIN PROTEIN-RELATED"/>
    <property type="match status" value="1"/>
</dbReference>
<evidence type="ECO:0000313" key="1">
    <source>
        <dbReference type="EMBL" id="GEZ72628.1"/>
    </source>
</evidence>
<name>A0A699IK14_TANCI</name>
<gene>
    <name evidence="1" type="ORF">Tci_544601</name>
</gene>
<sequence>MADQTSYVHAVTGKAKSTEECEPVMVLNEACLNHQEYSLELLGKVKEFSILANVKVALGSEGFSDIKLNYMGGTIKEDFGGSDREMEGENNVSVVPDTVREEENVQVEVEAGLDKNTTGINESSGAGGKKIGFDFCWIKELQKGGYQVDGGLLLTVIEELIKVGLNPKAKKDWVKEICASHKVNFLTLQETKMEYITLFDVKCCWGNFAFDHVYSPSVGNSGGILCVWEKSSFKKINSTVSDYFVMIRGTWVYSGVNLLNILVYAPQEFSKKKMLWDYLGQVIVKWNMEVIVMGDFNEVRLFHYWFEIDGFEEMISKAWCESPAKIKWAIEGDENKKYYHRILNKKRNQLAIRGVLKDGIWIENPNLVKCEFLLHFKNRFQKPCSVRPVLDMTFPRQLSAMQQIDMESDVSYQEIKRAVWDCGVDKFSGPDGFTFSFIRRFWSLLEKDVVAVVKYFFTSGTFTKGCNASFIALIPKISDAKMVKDFRPISLIGSLYKIIAKILANRFVGVLGDIVSEVQSAFVADRQILDGPFILNE</sequence>
<dbReference type="EMBL" id="BKCJ010315346">
    <property type="protein sequence ID" value="GEZ72628.1"/>
    <property type="molecule type" value="Genomic_DNA"/>
</dbReference>
<keyword evidence="1" id="KW-0695">RNA-directed DNA polymerase</keyword>
<keyword evidence="1" id="KW-0548">Nucleotidyltransferase</keyword>
<dbReference type="PANTHER" id="PTHR46890">
    <property type="entry name" value="NON-LTR RETROLELEMENT REVERSE TRANSCRIPTASE-LIKE PROTEIN-RELATED"/>
    <property type="match status" value="1"/>
</dbReference>